<evidence type="ECO:0000313" key="1">
    <source>
        <dbReference type="EMBL" id="MPL65910.1"/>
    </source>
</evidence>
<proteinExistence type="predicted"/>
<dbReference type="AlphaFoldDB" id="A0A644TGC3"/>
<organism evidence="1">
    <name type="scientific">bioreactor metagenome</name>
    <dbReference type="NCBI Taxonomy" id="1076179"/>
    <lineage>
        <taxon>unclassified sequences</taxon>
        <taxon>metagenomes</taxon>
        <taxon>ecological metagenomes</taxon>
    </lineage>
</organism>
<sequence>MLGDLETVCGRKFWDAFLYNEGKSLYGVVSEQTFETKTNKIGRKRMDRRAGIGTPLLLRWNYSISIDMKTHKLEQAHAVFKLIQPPYETVDRRSFPSRRGKNCSRRVNFSSSIVEKLPHPFLSTWQYESRCQLIYFSI</sequence>
<name>A0A644TGC3_9ZZZZ</name>
<reference evidence="1" key="1">
    <citation type="submission" date="2019-08" db="EMBL/GenBank/DDBJ databases">
        <authorList>
            <person name="Kucharzyk K."/>
            <person name="Murdoch R.W."/>
            <person name="Higgins S."/>
            <person name="Loffler F."/>
        </authorList>
    </citation>
    <scope>NUCLEOTIDE SEQUENCE</scope>
</reference>
<dbReference type="EMBL" id="VSSQ01000030">
    <property type="protein sequence ID" value="MPL65910.1"/>
    <property type="molecule type" value="Genomic_DNA"/>
</dbReference>
<comment type="caution">
    <text evidence="1">The sequence shown here is derived from an EMBL/GenBank/DDBJ whole genome shotgun (WGS) entry which is preliminary data.</text>
</comment>
<protein>
    <submittedName>
        <fullName evidence="1">Uncharacterized protein</fullName>
    </submittedName>
</protein>
<accession>A0A644TGC3</accession>
<gene>
    <name evidence="1" type="ORF">SDC9_11575</name>
</gene>